<name>A0AA88YT97_PINIB</name>
<comment type="caution">
    <text evidence="2">The sequence shown here is derived from an EMBL/GenBank/DDBJ whole genome shotgun (WGS) entry which is preliminary data.</text>
</comment>
<accession>A0AA88YT97</accession>
<dbReference type="EMBL" id="VSWD01000001">
    <property type="protein sequence ID" value="KAK3108215.1"/>
    <property type="molecule type" value="Genomic_DNA"/>
</dbReference>
<evidence type="ECO:0000313" key="2">
    <source>
        <dbReference type="EMBL" id="KAK3108215.1"/>
    </source>
</evidence>
<protein>
    <submittedName>
        <fullName evidence="2">Uncharacterized protein</fullName>
    </submittedName>
</protein>
<reference evidence="2" key="1">
    <citation type="submission" date="2019-08" db="EMBL/GenBank/DDBJ databases">
        <title>The improved chromosome-level genome for the pearl oyster Pinctada fucata martensii using PacBio sequencing and Hi-C.</title>
        <authorList>
            <person name="Zheng Z."/>
        </authorList>
    </citation>
    <scope>NUCLEOTIDE SEQUENCE</scope>
    <source>
        <strain evidence="2">ZZ-2019</strain>
        <tissue evidence="2">Adductor muscle</tissue>
    </source>
</reference>
<sequence>MDTYEPLFLFEYEPRDRFDKRIFISKLSLPFPVKLYTYRHGNYFGNFNFIWKTDTCDDDGHDDIEVIASIRQDLPLFSTRAMRREFIERYTSKAKVKPAILRDVYRYLTQDSAAAESGHQAEVDNRVAEFLLQADDTGLFYDLRRYNGRPKNEALDPFWEEAQKYFDEAAVVDDRRQGQQMYMPLAISMRSLIETIAARLPLGSACPSVSWLRLNFWPSNPYTKAAMCYTGKFNVRYAVQQRLIRQKHPDADFTFKQFQMMKEMAVKLRDKANFMCLDDKSIVPIGEPGCPVSSGFRSQNRALVPNSVKLAALDHDFHIHGAVPSVLFHVDIPENPSDSFYHGTVHVTVKDKVFNPSSALRHAVESSSILRFAGSSDGVDLDLPILFTYTDGGPDHRTTYWSVQLSYIILFEALNVDLLVAARTAPCQSYNNPAERTMSLLNLGLQNVSFQRNRMEEDAEYRVKSLTTLKKLRTTADKQPALKTALIESLEPPIAQMKQRFAQLKLHEEPVQVHDAATKDQIEDFYNVASIFLDDDCSKDDLVEKKEALKIPKLKDFIQKHCRERQYTFQVKKCQEDDCWYCTLNPPKLQADEVHWLPDPTLDENREEFLPFATLFGKETTDKDRPSSGGDSSEEDKKNRSILVAGKVRSVIICGECGKRRVVYAKQRLSAEQCICLDRVQEELAYTCGSHLLPETHRFKGTGHCIFKDTLIVRLGLNCSSSIETTYYSNVTQSFTSICFYCGDSDIHESEDIRRLKEEYSIVRPICFSCVQLGKSPAVRNALKMKRKRND</sequence>
<dbReference type="Proteomes" id="UP001186944">
    <property type="component" value="Unassembled WGS sequence"/>
</dbReference>
<proteinExistence type="predicted"/>
<keyword evidence="3" id="KW-1185">Reference proteome</keyword>
<evidence type="ECO:0000256" key="1">
    <source>
        <dbReference type="SAM" id="MobiDB-lite"/>
    </source>
</evidence>
<dbReference type="AlphaFoldDB" id="A0AA88YT97"/>
<organism evidence="2 3">
    <name type="scientific">Pinctada imbricata</name>
    <name type="common">Atlantic pearl-oyster</name>
    <name type="synonym">Pinctada martensii</name>
    <dbReference type="NCBI Taxonomy" id="66713"/>
    <lineage>
        <taxon>Eukaryota</taxon>
        <taxon>Metazoa</taxon>
        <taxon>Spiralia</taxon>
        <taxon>Lophotrochozoa</taxon>
        <taxon>Mollusca</taxon>
        <taxon>Bivalvia</taxon>
        <taxon>Autobranchia</taxon>
        <taxon>Pteriomorphia</taxon>
        <taxon>Pterioida</taxon>
        <taxon>Pterioidea</taxon>
        <taxon>Pteriidae</taxon>
        <taxon>Pinctada</taxon>
    </lineage>
</organism>
<feature type="region of interest" description="Disordered" evidence="1">
    <location>
        <begin position="619"/>
        <end position="638"/>
    </location>
</feature>
<gene>
    <name evidence="2" type="ORF">FSP39_003357</name>
</gene>
<evidence type="ECO:0000313" key="3">
    <source>
        <dbReference type="Proteomes" id="UP001186944"/>
    </source>
</evidence>